<keyword evidence="1" id="KW-0472">Membrane</keyword>
<feature type="transmembrane region" description="Helical" evidence="1">
    <location>
        <begin position="38"/>
        <end position="61"/>
    </location>
</feature>
<dbReference type="STRING" id="756499.Desde_1297"/>
<reference evidence="2 3" key="2">
    <citation type="journal article" date="2015" name="J. Bacteriol.">
        <title>Genomic, proteomic, and biochemical analysis of the organohalide respiratory pathway in Desulfitobacterium dehalogenans.</title>
        <authorList>
            <person name="Kruse T."/>
            <person name="van de Pas B.A."/>
            <person name="Atteia A."/>
            <person name="Krab K."/>
            <person name="Hagen W.R."/>
            <person name="Goodwin L."/>
            <person name="Chain P."/>
            <person name="Boeren S."/>
            <person name="Maphosa F."/>
            <person name="Schraa G."/>
            <person name="de Vos W.M."/>
            <person name="van der Oost J."/>
            <person name="Smidt H."/>
            <person name="Stams A.J."/>
        </authorList>
    </citation>
    <scope>NUCLEOTIDE SEQUENCE [LARGE SCALE GENOMIC DNA]</scope>
    <source>
        <strain evidence="3">ATCC 51507 / DSM 9161 / JW/IU-DC1</strain>
    </source>
</reference>
<protein>
    <submittedName>
        <fullName evidence="2">Uncharacterized protein</fullName>
    </submittedName>
</protein>
<evidence type="ECO:0000313" key="2">
    <source>
        <dbReference type="EMBL" id="AFL99724.1"/>
    </source>
</evidence>
<evidence type="ECO:0000313" key="3">
    <source>
        <dbReference type="Proteomes" id="UP000006053"/>
    </source>
</evidence>
<sequence>MNQREIASIGCKLIGIFFIVQGSRLLSLNVPVAANMIADYSMVNIFYSLITILFGVLLWYFSDKLAKVLVKKRNQNEVIGLGASDLQRIGFSVLGLYFIGHSLPELVTKLASLHTASYGLPEPTGLRVLFLGGPTTELLIGIGIFLGSQGLVNLLNLIRTAGLKRESDSELEE</sequence>
<gene>
    <name evidence="2" type="ordered locus">Desde_1297</name>
</gene>
<accession>I4A6Z0</accession>
<dbReference type="AlphaFoldDB" id="I4A6Z0"/>
<keyword evidence="1" id="KW-0812">Transmembrane</keyword>
<dbReference type="eggNOG" id="ENOG5033D8C">
    <property type="taxonomic scope" value="Bacteria"/>
</dbReference>
<keyword evidence="1" id="KW-1133">Transmembrane helix</keyword>
<organism evidence="2 3">
    <name type="scientific">Desulfitobacterium dehalogenans (strain ATCC 51507 / DSM 9161 / JW/IU-DC1)</name>
    <dbReference type="NCBI Taxonomy" id="756499"/>
    <lineage>
        <taxon>Bacteria</taxon>
        <taxon>Bacillati</taxon>
        <taxon>Bacillota</taxon>
        <taxon>Clostridia</taxon>
        <taxon>Eubacteriales</taxon>
        <taxon>Desulfitobacteriaceae</taxon>
        <taxon>Desulfitobacterium</taxon>
    </lineage>
</organism>
<dbReference type="EMBL" id="CP003348">
    <property type="protein sequence ID" value="AFL99724.1"/>
    <property type="molecule type" value="Genomic_DNA"/>
</dbReference>
<keyword evidence="3" id="KW-1185">Reference proteome</keyword>
<name>I4A6Z0_DESDJ</name>
<reference evidence="3" key="1">
    <citation type="submission" date="2012-06" db="EMBL/GenBank/DDBJ databases">
        <title>Complete sequence of Desulfitobacterium dehalogenans ATCC 51507.</title>
        <authorList>
            <person name="Lucas S."/>
            <person name="Han J."/>
            <person name="Lapidus A."/>
            <person name="Cheng J.-F."/>
            <person name="Goodwin L."/>
            <person name="Pitluck S."/>
            <person name="Peters L."/>
            <person name="Ovchinnikova G."/>
            <person name="Teshima H."/>
            <person name="Detter J.C."/>
            <person name="Han C."/>
            <person name="Tapia R."/>
            <person name="Land M."/>
            <person name="Hauser L."/>
            <person name="Kyrpides N."/>
            <person name="Ivanova N."/>
            <person name="Pagani I."/>
            <person name="Kruse T."/>
            <person name="de Vos W.M."/>
            <person name="Smidt H."/>
            <person name="Woyke T."/>
        </authorList>
    </citation>
    <scope>NUCLEOTIDE SEQUENCE [LARGE SCALE GENOMIC DNA]</scope>
    <source>
        <strain evidence="3">ATCC 51507 / DSM 9161 / JW/IU-DC1</strain>
    </source>
</reference>
<evidence type="ECO:0000256" key="1">
    <source>
        <dbReference type="SAM" id="Phobius"/>
    </source>
</evidence>
<dbReference type="HOGENOM" id="CLU_1522825_0_0_9"/>
<dbReference type="Proteomes" id="UP000006053">
    <property type="component" value="Chromosome"/>
</dbReference>
<dbReference type="OrthoDB" id="1798417at2"/>
<dbReference type="RefSeq" id="WP_014793214.1">
    <property type="nucleotide sequence ID" value="NC_018017.1"/>
</dbReference>
<feature type="transmembrane region" description="Helical" evidence="1">
    <location>
        <begin position="6"/>
        <end position="26"/>
    </location>
</feature>
<proteinExistence type="predicted"/>
<dbReference type="KEGG" id="ddh:Desde_1297"/>